<dbReference type="EMBL" id="CP036433">
    <property type="protein sequence ID" value="QDU93705.1"/>
    <property type="molecule type" value="Genomic_DNA"/>
</dbReference>
<dbReference type="AlphaFoldDB" id="A0A518DPE2"/>
<proteinExistence type="predicted"/>
<sequence length="477" mass="54775">MFWTLSSPPTCSTSFGKSWPRYNVFSRREIRPAGCFQFERRLERLLRELGRLIFERTIRRLESQRREQTAASFTWNGETYRRNRQTVNSIDTRFGRVSYERWFFQNGQPGSPGVAPLDVRLGIVAGRMTPALAEATGRLAADMPQQAALQMLRERFAVKMSVDSYRRVVAELATEVRGVHDEEAIEQLLDWLRQARQSAGKHSVLLQVGRDGVYVQTRPCWEEAACATLAVYDRNRKRLGTIYLGQMPESEQPTMTRRLTNVIEGVLRGLGDNLPALRYVTDAGCHPQAYYHDVLAKMKHPLTQQPLSWSCGVDFFHACEYVAKLAAAIYGTGKESANHWAEQQRKTLRDDPNGVSKVIARAAQQKRRHGLRGTKKDYALALNYFKKYRDYMDYAARRERGEPIGSGITEAGCKVIFNQRLKQSGMRWRRATGQYIVDLRTANRSRLWPRIWNRLITAARPLPPITQANTNRDPEMN</sequence>
<evidence type="ECO:0008006" key="3">
    <source>
        <dbReference type="Google" id="ProtNLM"/>
    </source>
</evidence>
<keyword evidence="2" id="KW-1185">Reference proteome</keyword>
<accession>A0A518DPE2</accession>
<evidence type="ECO:0000313" key="1">
    <source>
        <dbReference type="EMBL" id="QDU93705.1"/>
    </source>
</evidence>
<gene>
    <name evidence="1" type="ORF">Pla8534_14860</name>
</gene>
<dbReference type="KEGG" id="lcre:Pla8534_14860"/>
<dbReference type="Proteomes" id="UP000317648">
    <property type="component" value="Chromosome"/>
</dbReference>
<reference evidence="1 2" key="1">
    <citation type="submission" date="2019-02" db="EMBL/GenBank/DDBJ databases">
        <title>Deep-cultivation of Planctomycetes and their phenomic and genomic characterization uncovers novel biology.</title>
        <authorList>
            <person name="Wiegand S."/>
            <person name="Jogler M."/>
            <person name="Boedeker C."/>
            <person name="Pinto D."/>
            <person name="Vollmers J."/>
            <person name="Rivas-Marin E."/>
            <person name="Kohn T."/>
            <person name="Peeters S.H."/>
            <person name="Heuer A."/>
            <person name="Rast P."/>
            <person name="Oberbeckmann S."/>
            <person name="Bunk B."/>
            <person name="Jeske O."/>
            <person name="Meyerdierks A."/>
            <person name="Storesund J.E."/>
            <person name="Kallscheuer N."/>
            <person name="Luecker S."/>
            <person name="Lage O.M."/>
            <person name="Pohl T."/>
            <person name="Merkel B.J."/>
            <person name="Hornburger P."/>
            <person name="Mueller R.-W."/>
            <person name="Bruemmer F."/>
            <person name="Labrenz M."/>
            <person name="Spormann A.M."/>
            <person name="Op den Camp H."/>
            <person name="Overmann J."/>
            <person name="Amann R."/>
            <person name="Jetten M.S.M."/>
            <person name="Mascher T."/>
            <person name="Medema M.H."/>
            <person name="Devos D.P."/>
            <person name="Kaster A.-K."/>
            <person name="Ovreas L."/>
            <person name="Rohde M."/>
            <person name="Galperin M.Y."/>
            <person name="Jogler C."/>
        </authorList>
    </citation>
    <scope>NUCLEOTIDE SEQUENCE [LARGE SCALE GENOMIC DNA]</scope>
    <source>
        <strain evidence="1 2">Pla85_3_4</strain>
    </source>
</reference>
<name>A0A518DPE2_9BACT</name>
<protein>
    <recommendedName>
        <fullName evidence="3">ISKra4 family transposase</fullName>
    </recommendedName>
</protein>
<organism evidence="1 2">
    <name type="scientific">Lignipirellula cremea</name>
    <dbReference type="NCBI Taxonomy" id="2528010"/>
    <lineage>
        <taxon>Bacteria</taxon>
        <taxon>Pseudomonadati</taxon>
        <taxon>Planctomycetota</taxon>
        <taxon>Planctomycetia</taxon>
        <taxon>Pirellulales</taxon>
        <taxon>Pirellulaceae</taxon>
        <taxon>Lignipirellula</taxon>
    </lineage>
</organism>
<evidence type="ECO:0000313" key="2">
    <source>
        <dbReference type="Proteomes" id="UP000317648"/>
    </source>
</evidence>